<evidence type="ECO:0000313" key="6">
    <source>
        <dbReference type="EMBL" id="MDT0684399.1"/>
    </source>
</evidence>
<gene>
    <name evidence="6" type="ORF">RM543_17080</name>
</gene>
<dbReference type="Proteomes" id="UP001265259">
    <property type="component" value="Unassembled WGS sequence"/>
</dbReference>
<evidence type="ECO:0000256" key="5">
    <source>
        <dbReference type="ARBA" id="ARBA00023277"/>
    </source>
</evidence>
<evidence type="ECO:0000313" key="7">
    <source>
        <dbReference type="Proteomes" id="UP001265259"/>
    </source>
</evidence>
<comment type="caution">
    <text evidence="6">The sequence shown here is derived from an EMBL/GenBank/DDBJ whole genome shotgun (WGS) entry which is preliminary data.</text>
</comment>
<dbReference type="PANTHER" id="PTHR31609:SF1">
    <property type="entry name" value="CARBOHYDRATE DEACETYLASE"/>
    <property type="match status" value="1"/>
</dbReference>
<name>A0ABU3DL05_9RHOB</name>
<keyword evidence="7" id="KW-1185">Reference proteome</keyword>
<comment type="cofactor">
    <cofactor evidence="1">
        <name>Mg(2+)</name>
        <dbReference type="ChEBI" id="CHEBI:18420"/>
    </cofactor>
</comment>
<evidence type="ECO:0000256" key="3">
    <source>
        <dbReference type="ARBA" id="ARBA00022801"/>
    </source>
</evidence>
<dbReference type="RefSeq" id="WP_311693847.1">
    <property type="nucleotide sequence ID" value="NZ_JAVRHL010000004.1"/>
</dbReference>
<dbReference type="EMBL" id="JAVRHL010000004">
    <property type="protein sequence ID" value="MDT0684399.1"/>
    <property type="molecule type" value="Genomic_DNA"/>
</dbReference>
<sequence>MRLIVTADDAGLSEAVDRGIAGAARAGTVTQTTFMVAAAFPDIASAAARIGGMNIPCGVHLQLTTGAPVSAALRDVVGERLPDHAGALRLDPELVRAEWRAQIEAAREAGLAPSHLDTHQGVHRLAAFRHVYFALARDFDLPVRGHDAAFAAEARAGGVAATRHVLTGWTGRRLGRAELLSELETYGGSGGILELVTHPGRVDARLEEMSAWRGRREAELAVLSDPDLRETLRARGIVLGDYGTLAT</sequence>
<keyword evidence="2" id="KW-0479">Metal-binding</keyword>
<dbReference type="SUPFAM" id="SSF88713">
    <property type="entry name" value="Glycoside hydrolase/deacetylase"/>
    <property type="match status" value="1"/>
</dbReference>
<proteinExistence type="predicted"/>
<dbReference type="InterPro" id="IPR011330">
    <property type="entry name" value="Glyco_hydro/deAcase_b/a-brl"/>
</dbReference>
<dbReference type="PANTHER" id="PTHR31609">
    <property type="entry name" value="YDJC DEACETYLASE FAMILY MEMBER"/>
    <property type="match status" value="1"/>
</dbReference>
<dbReference type="Gene3D" id="3.20.20.370">
    <property type="entry name" value="Glycoside hydrolase/deacetylase"/>
    <property type="match status" value="1"/>
</dbReference>
<evidence type="ECO:0000256" key="1">
    <source>
        <dbReference type="ARBA" id="ARBA00001946"/>
    </source>
</evidence>
<dbReference type="InterPro" id="IPR006879">
    <property type="entry name" value="YdjC-like"/>
</dbReference>
<evidence type="ECO:0000256" key="4">
    <source>
        <dbReference type="ARBA" id="ARBA00022842"/>
    </source>
</evidence>
<evidence type="ECO:0000256" key="2">
    <source>
        <dbReference type="ARBA" id="ARBA00022723"/>
    </source>
</evidence>
<protein>
    <submittedName>
        <fullName evidence="6">ChbG/HpnK family deacetylase</fullName>
    </submittedName>
</protein>
<keyword evidence="3" id="KW-0378">Hydrolase</keyword>
<accession>A0ABU3DL05</accession>
<keyword evidence="4" id="KW-0460">Magnesium</keyword>
<reference evidence="6 7" key="1">
    <citation type="submission" date="2023-09" db="EMBL/GenBank/DDBJ databases">
        <authorList>
            <person name="Rey-Velasco X."/>
        </authorList>
    </citation>
    <scope>NUCLEOTIDE SEQUENCE [LARGE SCALE GENOMIC DNA]</scope>
    <source>
        <strain evidence="6 7">F158</strain>
    </source>
</reference>
<dbReference type="Pfam" id="PF04794">
    <property type="entry name" value="YdjC"/>
    <property type="match status" value="1"/>
</dbReference>
<organism evidence="6 7">
    <name type="scientific">Tropicimonas omnivorans</name>
    <dbReference type="NCBI Taxonomy" id="3075590"/>
    <lineage>
        <taxon>Bacteria</taxon>
        <taxon>Pseudomonadati</taxon>
        <taxon>Pseudomonadota</taxon>
        <taxon>Alphaproteobacteria</taxon>
        <taxon>Rhodobacterales</taxon>
        <taxon>Roseobacteraceae</taxon>
        <taxon>Tropicimonas</taxon>
    </lineage>
</organism>
<keyword evidence="5" id="KW-0119">Carbohydrate metabolism</keyword>